<keyword evidence="2" id="KW-0812">Transmembrane</keyword>
<feature type="transmembrane region" description="Helical" evidence="2">
    <location>
        <begin position="160"/>
        <end position="179"/>
    </location>
</feature>
<dbReference type="eggNOG" id="COG5616">
    <property type="taxonomic scope" value="Bacteria"/>
</dbReference>
<keyword evidence="2" id="KW-1133">Transmembrane helix</keyword>
<dbReference type="STRING" id="990285.RGCCGE502_17255"/>
<name>S3HDT4_9HYPH</name>
<keyword evidence="2" id="KW-0472">Membrane</keyword>
<evidence type="ECO:0008006" key="5">
    <source>
        <dbReference type="Google" id="ProtNLM"/>
    </source>
</evidence>
<accession>S3HDT4</accession>
<sequence length="329" mass="35134">MRNQTTSAYESIPAPDDVREQLTRILSSKDFILPDRGRRFLRFIVTETLEGRGGYLKAFTIAQETFGRDANFDAQNDPCVRIAARQLRSSLERYYLTSGAGDHVLITVPAGGYVPTFVGRGLSDAKSSDREEQAGTADMGAGKQPGPVETQKSEGRVIRWIMIGAVMIVLAAVIVASLAEWGNPALKTEVRNGGKARIVVDPFQSADHNNTSNDISIGVTGEIILSLSKFSDLIVIAKDVAAGTAADPSYILKGNVRLEGDDMRSTARLVRQVDGVVVWSGDYSVDIKGRSMLDVEAGIGRSIASAVAAPFGARATSGSDRPALSSVGK</sequence>
<dbReference type="EMBL" id="AEYE02000018">
    <property type="protein sequence ID" value="EPE97007.1"/>
    <property type="molecule type" value="Genomic_DNA"/>
</dbReference>
<dbReference type="Proteomes" id="UP000014411">
    <property type="component" value="Unassembled WGS sequence"/>
</dbReference>
<evidence type="ECO:0000256" key="1">
    <source>
        <dbReference type="SAM" id="MobiDB-lite"/>
    </source>
</evidence>
<feature type="region of interest" description="Disordered" evidence="1">
    <location>
        <begin position="123"/>
        <end position="149"/>
    </location>
</feature>
<reference evidence="3 4" key="1">
    <citation type="journal article" date="2012" name="J. Bacteriol.">
        <title>Genome sequence of Rhizobium grahamii CCGE502, a broad-host-range symbiont with low nodulation competitiveness in Phaseolus vulgaris.</title>
        <authorList>
            <person name="Althabegoiti M.J."/>
            <person name="Lozano L."/>
            <person name="Torres-Tejerizo G."/>
            <person name="Ormeno-Orrillo E."/>
            <person name="Rogel M.A."/>
            <person name="Gonzalez V."/>
            <person name="Martinez-Romero E."/>
        </authorList>
    </citation>
    <scope>NUCLEOTIDE SEQUENCE [LARGE SCALE GENOMIC DNA]</scope>
    <source>
        <strain evidence="3 4">CCGE 502</strain>
    </source>
</reference>
<dbReference type="AlphaFoldDB" id="S3HDT4"/>
<keyword evidence="4" id="KW-1185">Reference proteome</keyword>
<proteinExistence type="predicted"/>
<organism evidence="3 4">
    <name type="scientific">Rhizobium grahamii CCGE 502</name>
    <dbReference type="NCBI Taxonomy" id="990285"/>
    <lineage>
        <taxon>Bacteria</taxon>
        <taxon>Pseudomonadati</taxon>
        <taxon>Pseudomonadota</taxon>
        <taxon>Alphaproteobacteria</taxon>
        <taxon>Hyphomicrobiales</taxon>
        <taxon>Rhizobiaceae</taxon>
        <taxon>Rhizobium/Agrobacterium group</taxon>
        <taxon>Rhizobium</taxon>
    </lineage>
</organism>
<protein>
    <recommendedName>
        <fullName evidence="5">Transmembrane protein</fullName>
    </recommendedName>
</protein>
<evidence type="ECO:0000313" key="3">
    <source>
        <dbReference type="EMBL" id="EPE97007.1"/>
    </source>
</evidence>
<evidence type="ECO:0000256" key="2">
    <source>
        <dbReference type="SAM" id="Phobius"/>
    </source>
</evidence>
<dbReference type="HOGENOM" id="CLU_873986_0_0_5"/>
<gene>
    <name evidence="3" type="ORF">RGCCGE502_17255</name>
</gene>
<evidence type="ECO:0000313" key="4">
    <source>
        <dbReference type="Proteomes" id="UP000014411"/>
    </source>
</evidence>
<comment type="caution">
    <text evidence="3">The sequence shown here is derived from an EMBL/GenBank/DDBJ whole genome shotgun (WGS) entry which is preliminary data.</text>
</comment>